<comment type="caution">
    <text evidence="1">The sequence shown here is derived from an EMBL/GenBank/DDBJ whole genome shotgun (WGS) entry which is preliminary data.</text>
</comment>
<sequence length="127" mass="14573">MPVNPVVPAQTNQPVLPPAPIPAPAVLATPFPLSLWPNQQRFGLHGIVILDSTSKCATPTGASDCLDPDELMRQMRENVAVLEERYRIMKEVLVGDPEYEKKLEEWKEKIDKQWDEIWSRLYQRHDL</sequence>
<accession>A0A9P7XPN2</accession>
<name>A0A9P7XPN2_9FUNG</name>
<dbReference type="OrthoDB" id="10359723at2759"/>
<proteinExistence type="predicted"/>
<reference evidence="1" key="1">
    <citation type="submission" date="2021-06" db="EMBL/GenBank/DDBJ databases">
        <title>Genome Sequence of Mortierella hyaline Strain SCG-10, a Cold-Adapted, Nitrate-Reducing Fungus Isolated from Soil in Minnesota, USA.</title>
        <authorList>
            <person name="Aldossari N."/>
        </authorList>
    </citation>
    <scope>NUCLEOTIDE SEQUENCE</scope>
    <source>
        <strain evidence="1">SCG-10</strain>
    </source>
</reference>
<evidence type="ECO:0000313" key="1">
    <source>
        <dbReference type="EMBL" id="KAG9064759.1"/>
    </source>
</evidence>
<keyword evidence="2" id="KW-1185">Reference proteome</keyword>
<dbReference type="EMBL" id="JAHRHY010000013">
    <property type="protein sequence ID" value="KAG9064759.1"/>
    <property type="molecule type" value="Genomic_DNA"/>
</dbReference>
<protein>
    <submittedName>
        <fullName evidence="1">Uncharacterized protein</fullName>
    </submittedName>
</protein>
<dbReference type="AlphaFoldDB" id="A0A9P7XPN2"/>
<dbReference type="Proteomes" id="UP000707451">
    <property type="component" value="Unassembled WGS sequence"/>
</dbReference>
<gene>
    <name evidence="1" type="ORF">KI688_003018</name>
</gene>
<evidence type="ECO:0000313" key="2">
    <source>
        <dbReference type="Proteomes" id="UP000707451"/>
    </source>
</evidence>
<organism evidence="1 2">
    <name type="scientific">Linnemannia hyalina</name>
    <dbReference type="NCBI Taxonomy" id="64524"/>
    <lineage>
        <taxon>Eukaryota</taxon>
        <taxon>Fungi</taxon>
        <taxon>Fungi incertae sedis</taxon>
        <taxon>Mucoromycota</taxon>
        <taxon>Mortierellomycotina</taxon>
        <taxon>Mortierellomycetes</taxon>
        <taxon>Mortierellales</taxon>
        <taxon>Mortierellaceae</taxon>
        <taxon>Linnemannia</taxon>
    </lineage>
</organism>